<evidence type="ECO:0000313" key="3">
    <source>
        <dbReference type="EMBL" id="KAB8269768.1"/>
    </source>
</evidence>
<dbReference type="PANTHER" id="PTHR43709:SF2">
    <property type="entry name" value="DUF453 DOMAIN PROTEIN (AFU_ORTHOLOGUE AFUA_6G00360)"/>
    <property type="match status" value="1"/>
</dbReference>
<dbReference type="Pfam" id="PF04303">
    <property type="entry name" value="PrpF"/>
    <property type="match status" value="1"/>
</dbReference>
<evidence type="ECO:0000256" key="1">
    <source>
        <dbReference type="ARBA" id="ARBA00007673"/>
    </source>
</evidence>
<keyword evidence="2" id="KW-0413">Isomerase</keyword>
<protein>
    <submittedName>
        <fullName evidence="3">PrpF protein-domain-containing protein</fullName>
    </submittedName>
</protein>
<name>A0A5N6ITR8_9EURO</name>
<proteinExistence type="inferred from homology"/>
<dbReference type="Gene3D" id="3.10.310.10">
    <property type="entry name" value="Diaminopimelate Epimerase, Chain A, domain 1"/>
    <property type="match status" value="2"/>
</dbReference>
<organism evidence="3 4">
    <name type="scientific">Aspergillus minisclerotigenes</name>
    <dbReference type="NCBI Taxonomy" id="656917"/>
    <lineage>
        <taxon>Eukaryota</taxon>
        <taxon>Fungi</taxon>
        <taxon>Dikarya</taxon>
        <taxon>Ascomycota</taxon>
        <taxon>Pezizomycotina</taxon>
        <taxon>Eurotiomycetes</taxon>
        <taxon>Eurotiomycetidae</taxon>
        <taxon>Eurotiales</taxon>
        <taxon>Aspergillaceae</taxon>
        <taxon>Aspergillus</taxon>
        <taxon>Aspergillus subgen. Circumdati</taxon>
    </lineage>
</organism>
<sequence>MPGISKHAVSHASNPVRTGIPAVWMRAGTSKGLFIHEHDLPWSKDLWAPILLSALGSTEGGKRQLNGVGGATPTTSKVAVIRKSKIPGVDVDYTFVQVAPDQAQVGMTEICGNMASGFHVLSPLLNWQMDITVFNTNTQQILVETVHVTPDGRFSEDGDYSIGGVRGTASPIRMNFIKPAGSLTGRLFPSGAKQEMLTMGSAHTPTPFIVRVSLVDAANPFVLVDASTIPAAYHGSEPTSPLSLGIIEEIRVAGDVRFGLAEDTATAGRVIGTPKIALLYPCRREVDVGRRIDEADIEVLPFSLGQPHPSLQLTRAVCVGTALSIPGTVACDIQRQAPGVHHGDSQARQAMIINPTMSTVKWLLKHPSGLMDVEVTLGCTRTGRHPWRVSLAASGQECSPLTIDNSDQPNLIADHHVRIPHRFSSSPH</sequence>
<comment type="similarity">
    <text evidence="1">Belongs to the PrpF family.</text>
</comment>
<accession>A0A5N6ITR8</accession>
<gene>
    <name evidence="3" type="ORF">BDV30DRAFT_229577</name>
</gene>
<dbReference type="InterPro" id="IPR007400">
    <property type="entry name" value="PrpF-like"/>
</dbReference>
<dbReference type="PANTHER" id="PTHR43709">
    <property type="entry name" value="ACONITATE ISOMERASE-RELATED"/>
    <property type="match status" value="1"/>
</dbReference>
<dbReference type="Proteomes" id="UP000326289">
    <property type="component" value="Unassembled WGS sequence"/>
</dbReference>
<dbReference type="SUPFAM" id="SSF54506">
    <property type="entry name" value="Diaminopimelate epimerase-like"/>
    <property type="match status" value="2"/>
</dbReference>
<evidence type="ECO:0000313" key="4">
    <source>
        <dbReference type="Proteomes" id="UP000326289"/>
    </source>
</evidence>
<evidence type="ECO:0000256" key="2">
    <source>
        <dbReference type="ARBA" id="ARBA00023235"/>
    </source>
</evidence>
<dbReference type="AlphaFoldDB" id="A0A5N6ITR8"/>
<keyword evidence="4" id="KW-1185">Reference proteome</keyword>
<reference evidence="3 4" key="1">
    <citation type="submission" date="2019-04" db="EMBL/GenBank/DDBJ databases">
        <title>Fungal friends and foes A comparative genomics study of 23 Aspergillus species from section Flavi.</title>
        <authorList>
            <consortium name="DOE Joint Genome Institute"/>
            <person name="Kjaerbolling I."/>
            <person name="Vesth T.C."/>
            <person name="Frisvad J.C."/>
            <person name="Nybo J.L."/>
            <person name="Theobald S."/>
            <person name="Kildgaard S."/>
            <person name="Petersen T.I."/>
            <person name="Kuo A."/>
            <person name="Sato A."/>
            <person name="Lyhne E.K."/>
            <person name="Kogle M.E."/>
            <person name="Wiebenga A."/>
            <person name="Kun R.S."/>
            <person name="Lubbers R.J."/>
            <person name="Makela M.R."/>
            <person name="Barry K."/>
            <person name="Chovatia M."/>
            <person name="Clum A."/>
            <person name="Daum C."/>
            <person name="Haridas S."/>
            <person name="He G."/>
            <person name="LaButti K."/>
            <person name="Lipzen A."/>
            <person name="Mondo S."/>
            <person name="Pangilinan J."/>
            <person name="Riley R."/>
            <person name="Salamov A."/>
            <person name="Simmons B.A."/>
            <person name="Magnuson J.K."/>
            <person name="Henrissat B."/>
            <person name="Mortensen U.H."/>
            <person name="Larsen T.O."/>
            <person name="De vries R.P."/>
            <person name="Grigoriev I.V."/>
            <person name="Machida M."/>
            <person name="Baker S.E."/>
            <person name="Andersen M.R."/>
        </authorList>
    </citation>
    <scope>NUCLEOTIDE SEQUENCE [LARGE SCALE GENOMIC DNA]</scope>
    <source>
        <strain evidence="3 4">CBS 117635</strain>
    </source>
</reference>
<dbReference type="EMBL" id="ML732841">
    <property type="protein sequence ID" value="KAB8269768.1"/>
    <property type="molecule type" value="Genomic_DNA"/>
</dbReference>
<dbReference type="GO" id="GO:0016853">
    <property type="term" value="F:isomerase activity"/>
    <property type="evidence" value="ECO:0007669"/>
    <property type="project" value="UniProtKB-KW"/>
</dbReference>